<evidence type="ECO:0000313" key="8">
    <source>
        <dbReference type="EMBL" id="CAB0036294.1"/>
    </source>
</evidence>
<dbReference type="PANTHER" id="PTHR12411">
    <property type="entry name" value="CYSTEINE PROTEASE FAMILY C1-RELATED"/>
    <property type="match status" value="1"/>
</dbReference>
<evidence type="ECO:0000256" key="3">
    <source>
        <dbReference type="ARBA" id="ARBA00022801"/>
    </source>
</evidence>
<dbReference type="SMART" id="SM00848">
    <property type="entry name" value="Inhibitor_I29"/>
    <property type="match status" value="1"/>
</dbReference>
<feature type="chain" id="PRO_5026262670" description="Cathepsin K" evidence="5">
    <location>
        <begin position="26"/>
        <end position="341"/>
    </location>
</feature>
<keyword evidence="9" id="KW-1185">Reference proteome</keyword>
<dbReference type="CDD" id="cd02248">
    <property type="entry name" value="Peptidase_C1A"/>
    <property type="match status" value="1"/>
</dbReference>
<keyword evidence="3" id="KW-0378">Hydrolase</keyword>
<comment type="similarity">
    <text evidence="1">Belongs to the peptidase C1 family.</text>
</comment>
<evidence type="ECO:0000256" key="2">
    <source>
        <dbReference type="ARBA" id="ARBA00022670"/>
    </source>
</evidence>
<dbReference type="Pfam" id="PF00112">
    <property type="entry name" value="Peptidase_C1"/>
    <property type="match status" value="1"/>
</dbReference>
<dbReference type="Pfam" id="PF08246">
    <property type="entry name" value="Inhibitor_I29"/>
    <property type="match status" value="1"/>
</dbReference>
<dbReference type="EMBL" id="CADCXV010000815">
    <property type="protein sequence ID" value="CAB0036294.1"/>
    <property type="molecule type" value="Genomic_DNA"/>
</dbReference>
<evidence type="ECO:0008006" key="10">
    <source>
        <dbReference type="Google" id="ProtNLM"/>
    </source>
</evidence>
<reference evidence="8 9" key="1">
    <citation type="submission" date="2020-02" db="EMBL/GenBank/DDBJ databases">
        <authorList>
            <person name="Ferguson B K."/>
        </authorList>
    </citation>
    <scope>NUCLEOTIDE SEQUENCE [LARGE SCALE GENOMIC DNA]</scope>
</reference>
<dbReference type="InterPro" id="IPR039417">
    <property type="entry name" value="Peptidase_C1A_papain-like"/>
</dbReference>
<name>A0A6H5IKJ8_9HYME</name>
<keyword evidence="5" id="KW-0732">Signal</keyword>
<evidence type="ECO:0000256" key="1">
    <source>
        <dbReference type="ARBA" id="ARBA00008455"/>
    </source>
</evidence>
<organism evidence="8 9">
    <name type="scientific">Trichogramma brassicae</name>
    <dbReference type="NCBI Taxonomy" id="86971"/>
    <lineage>
        <taxon>Eukaryota</taxon>
        <taxon>Metazoa</taxon>
        <taxon>Ecdysozoa</taxon>
        <taxon>Arthropoda</taxon>
        <taxon>Hexapoda</taxon>
        <taxon>Insecta</taxon>
        <taxon>Pterygota</taxon>
        <taxon>Neoptera</taxon>
        <taxon>Endopterygota</taxon>
        <taxon>Hymenoptera</taxon>
        <taxon>Apocrita</taxon>
        <taxon>Proctotrupomorpha</taxon>
        <taxon>Chalcidoidea</taxon>
        <taxon>Trichogrammatidae</taxon>
        <taxon>Trichogramma</taxon>
    </lineage>
</organism>
<dbReference type="InterPro" id="IPR013201">
    <property type="entry name" value="Prot_inhib_I29"/>
</dbReference>
<feature type="signal peptide" evidence="5">
    <location>
        <begin position="1"/>
        <end position="25"/>
    </location>
</feature>
<dbReference type="FunFam" id="3.90.70.10:FF:000006">
    <property type="entry name" value="Cathepsin S"/>
    <property type="match status" value="1"/>
</dbReference>
<feature type="domain" description="Cathepsin propeptide inhibitor" evidence="7">
    <location>
        <begin position="40"/>
        <end position="99"/>
    </location>
</feature>
<dbReference type="GO" id="GO:0006508">
    <property type="term" value="P:proteolysis"/>
    <property type="evidence" value="ECO:0007669"/>
    <property type="project" value="UniProtKB-KW"/>
</dbReference>
<dbReference type="GO" id="GO:0008234">
    <property type="term" value="F:cysteine-type peptidase activity"/>
    <property type="evidence" value="ECO:0007669"/>
    <property type="project" value="UniProtKB-KW"/>
</dbReference>
<keyword evidence="4" id="KW-0788">Thiol protease</keyword>
<sequence>MIKYPYKNRAFCILIYLALVQSVLMQKLTKNVSEHLDEYWMLFKTRNNKTYTGREERQRRIAWENNLLKIYEHNLLAEAGHHNYTLRDNTYADLNSRDYIKELVKLVPSRRRRVSDEEMVASVLQDPRRIPRSLDWREKGFVTEPENQEDCGSCYAYSIAGSLAGQIFRQTGLVVQLSEQQLVDCSTQTGNMGCTGGSLRNTLRYLEKCRGIMADASYPYTGEQGACKYQRSMSIVNITSWAVLPARDELSLEAAVATIGPIAASINAGLQSFQLYHSGVYDDPACTSNVVNHAMLIVGYTPDEWILKNWWGDTWGENGYMRLRKGVNRCGIANYAAYAKI</sequence>
<accession>A0A6H5IKJ8</accession>
<dbReference type="InterPro" id="IPR000668">
    <property type="entry name" value="Peptidase_C1A_C"/>
</dbReference>
<keyword evidence="2" id="KW-0645">Protease</keyword>
<dbReference type="AlphaFoldDB" id="A0A6H5IKJ8"/>
<protein>
    <recommendedName>
        <fullName evidence="10">Cathepsin K</fullName>
    </recommendedName>
</protein>
<evidence type="ECO:0000259" key="7">
    <source>
        <dbReference type="SMART" id="SM00848"/>
    </source>
</evidence>
<dbReference type="OrthoDB" id="190265at2759"/>
<gene>
    <name evidence="8" type="ORF">TBRA_LOCUS8167</name>
</gene>
<proteinExistence type="inferred from homology"/>
<dbReference type="InterPro" id="IPR013128">
    <property type="entry name" value="Peptidase_C1A"/>
</dbReference>
<evidence type="ECO:0000256" key="5">
    <source>
        <dbReference type="SAM" id="SignalP"/>
    </source>
</evidence>
<evidence type="ECO:0000313" key="9">
    <source>
        <dbReference type="Proteomes" id="UP000479190"/>
    </source>
</evidence>
<dbReference type="SUPFAM" id="SSF54001">
    <property type="entry name" value="Cysteine proteinases"/>
    <property type="match status" value="1"/>
</dbReference>
<feature type="domain" description="Peptidase C1A papain C-terminal" evidence="6">
    <location>
        <begin position="130"/>
        <end position="340"/>
    </location>
</feature>
<evidence type="ECO:0000259" key="6">
    <source>
        <dbReference type="SMART" id="SM00645"/>
    </source>
</evidence>
<dbReference type="InterPro" id="IPR038765">
    <property type="entry name" value="Papain-like_cys_pep_sf"/>
</dbReference>
<dbReference type="Proteomes" id="UP000479190">
    <property type="component" value="Unassembled WGS sequence"/>
</dbReference>
<dbReference type="SMART" id="SM00645">
    <property type="entry name" value="Pept_C1"/>
    <property type="match status" value="1"/>
</dbReference>
<evidence type="ECO:0000256" key="4">
    <source>
        <dbReference type="ARBA" id="ARBA00022807"/>
    </source>
</evidence>
<dbReference type="Gene3D" id="3.90.70.10">
    <property type="entry name" value="Cysteine proteinases"/>
    <property type="match status" value="1"/>
</dbReference>